<dbReference type="EMBL" id="JAWQEG010007586">
    <property type="protein sequence ID" value="KAK3852104.1"/>
    <property type="molecule type" value="Genomic_DNA"/>
</dbReference>
<evidence type="ECO:0000313" key="2">
    <source>
        <dbReference type="EMBL" id="KAK3852104.1"/>
    </source>
</evidence>
<feature type="compositionally biased region" description="Basic residues" evidence="1">
    <location>
        <begin position="29"/>
        <end position="39"/>
    </location>
</feature>
<accession>A0AAE1KBJ1</accession>
<sequence>MINIHGSRNNERSVVDHTDHNGEGLLGHSGRRHGRHNKRNVWGVKQGGGGRYNHYRSLSTDPPGLPVQHEES</sequence>
<keyword evidence="4" id="KW-1185">Reference proteome</keyword>
<feature type="compositionally biased region" description="Basic and acidic residues" evidence="1">
    <location>
        <begin position="8"/>
        <end position="22"/>
    </location>
</feature>
<protein>
    <submittedName>
        <fullName evidence="3">Uncharacterized protein</fullName>
    </submittedName>
</protein>
<name>A0AAE1KBJ1_PETCI</name>
<evidence type="ECO:0000313" key="3">
    <source>
        <dbReference type="EMBL" id="KAK3869184.1"/>
    </source>
</evidence>
<comment type="caution">
    <text evidence="3">The sequence shown here is derived from an EMBL/GenBank/DDBJ whole genome shotgun (WGS) entry which is preliminary data.</text>
</comment>
<dbReference type="AlphaFoldDB" id="A0AAE1KBJ1"/>
<reference evidence="3" key="1">
    <citation type="submission" date="2023-10" db="EMBL/GenBank/DDBJ databases">
        <title>Genome assemblies of two species of porcelain crab, Petrolisthes cinctipes and Petrolisthes manimaculis (Anomura: Porcellanidae).</title>
        <authorList>
            <person name="Angst P."/>
        </authorList>
    </citation>
    <scope>NUCLEOTIDE SEQUENCE</scope>
    <source>
        <strain evidence="3">PB745_01</strain>
        <tissue evidence="3">Gill</tissue>
    </source>
</reference>
<evidence type="ECO:0000256" key="1">
    <source>
        <dbReference type="SAM" id="MobiDB-lite"/>
    </source>
</evidence>
<organism evidence="3 4">
    <name type="scientific">Petrolisthes cinctipes</name>
    <name type="common">Flat porcelain crab</name>
    <dbReference type="NCBI Taxonomy" id="88211"/>
    <lineage>
        <taxon>Eukaryota</taxon>
        <taxon>Metazoa</taxon>
        <taxon>Ecdysozoa</taxon>
        <taxon>Arthropoda</taxon>
        <taxon>Crustacea</taxon>
        <taxon>Multicrustacea</taxon>
        <taxon>Malacostraca</taxon>
        <taxon>Eumalacostraca</taxon>
        <taxon>Eucarida</taxon>
        <taxon>Decapoda</taxon>
        <taxon>Pleocyemata</taxon>
        <taxon>Anomura</taxon>
        <taxon>Galatheoidea</taxon>
        <taxon>Porcellanidae</taxon>
        <taxon>Petrolisthes</taxon>
    </lineage>
</organism>
<feature type="region of interest" description="Disordered" evidence="1">
    <location>
        <begin position="1"/>
        <end position="72"/>
    </location>
</feature>
<gene>
    <name evidence="3" type="ORF">Pcinc_025504</name>
    <name evidence="2" type="ORF">Pcinc_041295</name>
</gene>
<evidence type="ECO:0000313" key="4">
    <source>
        <dbReference type="Proteomes" id="UP001286313"/>
    </source>
</evidence>
<dbReference type="Proteomes" id="UP001286313">
    <property type="component" value="Unassembled WGS sequence"/>
</dbReference>
<dbReference type="EMBL" id="JAWQEG010002871">
    <property type="protein sequence ID" value="KAK3869184.1"/>
    <property type="molecule type" value="Genomic_DNA"/>
</dbReference>
<proteinExistence type="predicted"/>